<organism evidence="3 4">
    <name type="scientific">Candidatus Zambryskibacteria bacterium RIFCSPHIGHO2_01_FULL_46_25</name>
    <dbReference type="NCBI Taxonomy" id="1802738"/>
    <lineage>
        <taxon>Bacteria</taxon>
        <taxon>Candidatus Zambryskiibacteriota</taxon>
    </lineage>
</organism>
<keyword evidence="1" id="KW-0472">Membrane</keyword>
<evidence type="ECO:0000259" key="2">
    <source>
        <dbReference type="Pfam" id="PF20803"/>
    </source>
</evidence>
<comment type="caution">
    <text evidence="3">The sequence shown here is derived from an EMBL/GenBank/DDBJ whole genome shotgun (WGS) entry which is preliminary data.</text>
</comment>
<keyword evidence="1" id="KW-1133">Transmembrane helix</keyword>
<name>A0A1G2T2A5_9BACT</name>
<evidence type="ECO:0000313" key="3">
    <source>
        <dbReference type="EMBL" id="OHA90751.1"/>
    </source>
</evidence>
<protein>
    <recommendedName>
        <fullName evidence="2">Transcriptional repressor PaaX-like central Cas2-like domain-containing protein</fullName>
    </recommendedName>
</protein>
<dbReference type="EMBL" id="MHVH01000002">
    <property type="protein sequence ID" value="OHA90751.1"/>
    <property type="molecule type" value="Genomic_DNA"/>
</dbReference>
<dbReference type="InterPro" id="IPR048846">
    <property type="entry name" value="PaaX-like_central"/>
</dbReference>
<feature type="domain" description="Transcriptional repressor PaaX-like central Cas2-like" evidence="2">
    <location>
        <begin position="103"/>
        <end position="176"/>
    </location>
</feature>
<dbReference type="Pfam" id="PF20803">
    <property type="entry name" value="PaaX_M"/>
    <property type="match status" value="1"/>
</dbReference>
<evidence type="ECO:0000313" key="4">
    <source>
        <dbReference type="Proteomes" id="UP000178107"/>
    </source>
</evidence>
<keyword evidence="1" id="KW-0812">Transmembrane</keyword>
<dbReference type="Gene3D" id="3.30.70.2650">
    <property type="match status" value="1"/>
</dbReference>
<reference evidence="3 4" key="1">
    <citation type="journal article" date="2016" name="Nat. Commun.">
        <title>Thousands of microbial genomes shed light on interconnected biogeochemical processes in an aquifer system.</title>
        <authorList>
            <person name="Anantharaman K."/>
            <person name="Brown C.T."/>
            <person name="Hug L.A."/>
            <person name="Sharon I."/>
            <person name="Castelle C.J."/>
            <person name="Probst A.J."/>
            <person name="Thomas B.C."/>
            <person name="Singh A."/>
            <person name="Wilkins M.J."/>
            <person name="Karaoz U."/>
            <person name="Brodie E.L."/>
            <person name="Williams K.H."/>
            <person name="Hubbard S.S."/>
            <person name="Banfield J.F."/>
        </authorList>
    </citation>
    <scope>NUCLEOTIDE SEQUENCE [LARGE SCALE GENOMIC DNA]</scope>
</reference>
<feature type="transmembrane region" description="Helical" evidence="1">
    <location>
        <begin position="20"/>
        <end position="41"/>
    </location>
</feature>
<sequence length="188" mass="21762">MGELEEKTRKKIRRGKLQRIILETVATAGVLSVALVAPNVLGAMDKLGILPKSRQKEYVSSSASKLAKKGLLKFKDGHYEMTKEGGKLLMLWSIDNYKLKKPRRWDKKWRMIIFDIPEKKKKIRKHISELFGQAGLYRLQDSVWIYPHDCEDIIGLLKTEFGVGKDILYIIADEVENDKYLRSHFDLN</sequence>
<evidence type="ECO:0000256" key="1">
    <source>
        <dbReference type="SAM" id="Phobius"/>
    </source>
</evidence>
<gene>
    <name evidence="3" type="ORF">A2838_01115</name>
</gene>
<dbReference type="Proteomes" id="UP000178107">
    <property type="component" value="Unassembled WGS sequence"/>
</dbReference>
<proteinExistence type="predicted"/>
<dbReference type="AlphaFoldDB" id="A0A1G2T2A5"/>
<accession>A0A1G2T2A5</accession>